<sequence>MLNIVLFEPEIPPNTANIIRTCFALGAKLHIIKPIGFDLDPKYLSRAAAGRLLSDIPHEIHNSYADFHKLYKDKTIWYLTRYGLKSYTDDNVFKKSYAKDKEIWIMFGKESTGIDKNILMNDIDHCLRIPMVSAMRSINLANSVVIVGFEVMRQLKFKDLNCFETEKGKYFLLENKEKKN</sequence>
<comment type="subcellular location">
    <subcellularLocation>
        <location evidence="6">Cytoplasm</location>
    </subcellularLocation>
</comment>
<evidence type="ECO:0000256" key="3">
    <source>
        <dbReference type="ARBA" id="ARBA00022679"/>
    </source>
</evidence>
<reference evidence="9 10" key="1">
    <citation type="submission" date="2019-01" db="EMBL/GenBank/DDBJ databases">
        <authorList>
            <consortium name="Pathogen Informatics"/>
        </authorList>
    </citation>
    <scope>NUCLEOTIDE SEQUENCE [LARGE SCALE GENOMIC DNA]</scope>
    <source>
        <strain evidence="9 10">NCTC10184</strain>
    </source>
</reference>
<dbReference type="Proteomes" id="UP000290876">
    <property type="component" value="Chromosome"/>
</dbReference>
<keyword evidence="1 6" id="KW-0963">Cytoplasm</keyword>
<dbReference type="InterPro" id="IPR001537">
    <property type="entry name" value="SpoU_MeTrfase"/>
</dbReference>
<dbReference type="GO" id="GO:0005737">
    <property type="term" value="C:cytoplasm"/>
    <property type="evidence" value="ECO:0007669"/>
    <property type="project" value="UniProtKB-SubCell"/>
</dbReference>
<dbReference type="KEGG" id="mcob:NCTC10184_00392"/>
<dbReference type="SUPFAM" id="SSF75217">
    <property type="entry name" value="alpha/beta knot"/>
    <property type="match status" value="1"/>
</dbReference>
<keyword evidence="3 6" id="KW-0808">Transferase</keyword>
<evidence type="ECO:0000256" key="4">
    <source>
        <dbReference type="ARBA" id="ARBA00022691"/>
    </source>
</evidence>
<feature type="binding site" evidence="6 7">
    <location>
        <position position="79"/>
    </location>
    <ligand>
        <name>S-adenosyl-L-methionine</name>
        <dbReference type="ChEBI" id="CHEBI:59789"/>
    </ligand>
</feature>
<dbReference type="EC" id="2.1.1.207" evidence="6"/>
<keyword evidence="4 6" id="KW-0949">S-adenosyl-L-methionine</keyword>
<dbReference type="GO" id="GO:0141102">
    <property type="term" value="F:tRNA (5-carboxymethylaminomethyluridine(34)-2'-O)-methyltransferase activity"/>
    <property type="evidence" value="ECO:0007669"/>
    <property type="project" value="RHEA"/>
</dbReference>
<proteinExistence type="inferred from homology"/>
<dbReference type="AlphaFoldDB" id="A0A449BAF0"/>
<organism evidence="9 10">
    <name type="scientific">Mycoplasmopsis columbinasalis</name>
    <dbReference type="NCBI Taxonomy" id="114880"/>
    <lineage>
        <taxon>Bacteria</taxon>
        <taxon>Bacillati</taxon>
        <taxon>Mycoplasmatota</taxon>
        <taxon>Mycoplasmoidales</taxon>
        <taxon>Metamycoplasmataceae</taxon>
        <taxon>Mycoplasmopsis</taxon>
    </lineage>
</organism>
<dbReference type="PANTHER" id="PTHR42971">
    <property type="entry name" value="TRNA (CYTIDINE(34)-2'-O)-METHYLTRANSFERASE"/>
    <property type="match status" value="1"/>
</dbReference>
<feature type="binding site" evidence="6 7">
    <location>
        <position position="108"/>
    </location>
    <ligand>
        <name>S-adenosyl-L-methionine</name>
        <dbReference type="ChEBI" id="CHEBI:59789"/>
    </ligand>
</feature>
<dbReference type="CDD" id="cd18094">
    <property type="entry name" value="SpoU-like_TrmL"/>
    <property type="match status" value="1"/>
</dbReference>
<evidence type="ECO:0000259" key="8">
    <source>
        <dbReference type="Pfam" id="PF00588"/>
    </source>
</evidence>
<feature type="binding site" evidence="6 7">
    <location>
        <position position="137"/>
    </location>
    <ligand>
        <name>S-adenosyl-L-methionine</name>
        <dbReference type="ChEBI" id="CHEBI:59789"/>
    </ligand>
</feature>
<name>A0A449BAF0_9BACT</name>
<dbReference type="PANTHER" id="PTHR42971:SF1">
    <property type="entry name" value="TRNA (CYTIDINE(34)-2'-O)-METHYLTRANSFERASE"/>
    <property type="match status" value="1"/>
</dbReference>
<dbReference type="Pfam" id="PF00588">
    <property type="entry name" value="SpoU_methylase"/>
    <property type="match status" value="1"/>
</dbReference>
<protein>
    <recommendedName>
        <fullName evidence="6">Putative tRNA (cytidine(34)-2'-O)-methyltransferase</fullName>
        <ecNumber evidence="6">2.1.1.207</ecNumber>
    </recommendedName>
    <alternativeName>
        <fullName evidence="6">tRNA (cytidine/uridine-2'-O-)-methyltransferase</fullName>
    </alternativeName>
</protein>
<evidence type="ECO:0000256" key="6">
    <source>
        <dbReference type="HAMAP-Rule" id="MF_01885"/>
    </source>
</evidence>
<dbReference type="InterPro" id="IPR029026">
    <property type="entry name" value="tRNA_m1G_MTases_N"/>
</dbReference>
<dbReference type="GO" id="GO:0141098">
    <property type="term" value="F:tRNA (cytidine(34)-2'-O)-methyltransferase activity"/>
    <property type="evidence" value="ECO:0007669"/>
    <property type="project" value="RHEA"/>
</dbReference>
<dbReference type="GO" id="GO:0002130">
    <property type="term" value="P:wobble position ribose methylation"/>
    <property type="evidence" value="ECO:0007669"/>
    <property type="project" value="TreeGrafter"/>
</dbReference>
<keyword evidence="5 6" id="KW-0819">tRNA processing</keyword>
<dbReference type="EMBL" id="LR215043">
    <property type="protein sequence ID" value="VEU78165.1"/>
    <property type="molecule type" value="Genomic_DNA"/>
</dbReference>
<evidence type="ECO:0000256" key="2">
    <source>
        <dbReference type="ARBA" id="ARBA00022603"/>
    </source>
</evidence>
<evidence type="ECO:0000256" key="7">
    <source>
        <dbReference type="PIRSR" id="PIRSR029256-1"/>
    </source>
</evidence>
<dbReference type="InterPro" id="IPR016914">
    <property type="entry name" value="TrmL"/>
</dbReference>
<evidence type="ECO:0000313" key="10">
    <source>
        <dbReference type="Proteomes" id="UP000290876"/>
    </source>
</evidence>
<feature type="domain" description="tRNA/rRNA methyltransferase SpoU type" evidence="8">
    <location>
        <begin position="2"/>
        <end position="147"/>
    </location>
</feature>
<comment type="catalytic activity">
    <reaction evidence="6">
        <text>5-carboxymethylaminomethyluridine(34) in tRNA(Leu) + S-adenosyl-L-methionine = 5-carboxymethylaminomethyl-2'-O-methyluridine(34) in tRNA(Leu) + S-adenosyl-L-homocysteine + H(+)</text>
        <dbReference type="Rhea" id="RHEA:43088"/>
        <dbReference type="Rhea" id="RHEA-COMP:10333"/>
        <dbReference type="Rhea" id="RHEA-COMP:10334"/>
        <dbReference type="ChEBI" id="CHEBI:15378"/>
        <dbReference type="ChEBI" id="CHEBI:57856"/>
        <dbReference type="ChEBI" id="CHEBI:59789"/>
        <dbReference type="ChEBI" id="CHEBI:74508"/>
        <dbReference type="ChEBI" id="CHEBI:74511"/>
        <dbReference type="EC" id="2.1.1.207"/>
    </reaction>
</comment>
<gene>
    <name evidence="9" type="primary">trmL</name>
    <name evidence="9" type="ORF">NCTC10184_00392</name>
</gene>
<dbReference type="RefSeq" id="WP_129623011.1">
    <property type="nucleotide sequence ID" value="NZ_LR215043.1"/>
</dbReference>
<dbReference type="InterPro" id="IPR029028">
    <property type="entry name" value="Alpha/beta_knot_MTases"/>
</dbReference>
<comment type="catalytic activity">
    <reaction evidence="6">
        <text>cytidine(34) in tRNA + S-adenosyl-L-methionine = 2'-O-methylcytidine(34) in tRNA + S-adenosyl-L-homocysteine + H(+)</text>
        <dbReference type="Rhea" id="RHEA:43084"/>
        <dbReference type="Rhea" id="RHEA-COMP:10331"/>
        <dbReference type="Rhea" id="RHEA-COMP:10332"/>
        <dbReference type="ChEBI" id="CHEBI:15378"/>
        <dbReference type="ChEBI" id="CHEBI:57856"/>
        <dbReference type="ChEBI" id="CHEBI:59789"/>
        <dbReference type="ChEBI" id="CHEBI:74495"/>
        <dbReference type="ChEBI" id="CHEBI:82748"/>
        <dbReference type="EC" id="2.1.1.207"/>
    </reaction>
</comment>
<evidence type="ECO:0000313" key="9">
    <source>
        <dbReference type="EMBL" id="VEU78165.1"/>
    </source>
</evidence>
<feature type="binding site" evidence="6 7">
    <location>
        <position position="129"/>
    </location>
    <ligand>
        <name>S-adenosyl-L-methionine</name>
        <dbReference type="ChEBI" id="CHEBI:59789"/>
    </ligand>
</feature>
<dbReference type="GO" id="GO:0003723">
    <property type="term" value="F:RNA binding"/>
    <property type="evidence" value="ECO:0007669"/>
    <property type="project" value="InterPro"/>
</dbReference>
<dbReference type="PIRSF" id="PIRSF029256">
    <property type="entry name" value="SpoU_TrmH_prd"/>
    <property type="match status" value="1"/>
</dbReference>
<accession>A0A449BAF0</accession>
<evidence type="ECO:0000256" key="1">
    <source>
        <dbReference type="ARBA" id="ARBA00022490"/>
    </source>
</evidence>
<keyword evidence="10" id="KW-1185">Reference proteome</keyword>
<comment type="function">
    <text evidence="6">Could methylate the ribose at the nucleotide 34 wobble position in tRNA.</text>
</comment>
<keyword evidence="2 6" id="KW-0489">Methyltransferase</keyword>
<comment type="similarity">
    <text evidence="6">Belongs to the class IV-like SAM-binding methyltransferase superfamily. RNA methyltransferase TrmH family. TrmL subfamily.</text>
</comment>
<dbReference type="Gene3D" id="3.40.1280.10">
    <property type="match status" value="1"/>
</dbReference>
<dbReference type="HAMAP" id="MF_01885">
    <property type="entry name" value="tRNA_methyltr_TrmL"/>
    <property type="match status" value="1"/>
</dbReference>
<evidence type="ECO:0000256" key="5">
    <source>
        <dbReference type="ARBA" id="ARBA00022694"/>
    </source>
</evidence>
<dbReference type="OrthoDB" id="9789043at2"/>